<keyword evidence="1" id="KW-0249">Electron transport</keyword>
<feature type="transmembrane region" description="Helical" evidence="2">
    <location>
        <begin position="468"/>
        <end position="486"/>
    </location>
</feature>
<protein>
    <submittedName>
        <fullName evidence="4">Cbb3-type cytochrome c oxidase subunit I</fullName>
    </submittedName>
</protein>
<feature type="transmembrane region" description="Helical" evidence="2">
    <location>
        <begin position="386"/>
        <end position="412"/>
    </location>
</feature>
<feature type="transmembrane region" description="Helical" evidence="2">
    <location>
        <begin position="222"/>
        <end position="244"/>
    </location>
</feature>
<feature type="transmembrane region" description="Helical" evidence="2">
    <location>
        <begin position="357"/>
        <end position="380"/>
    </location>
</feature>
<organism evidence="4 5">
    <name type="scientific">Hymenobacter antarcticus</name>
    <dbReference type="NCBI Taxonomy" id="486270"/>
    <lineage>
        <taxon>Bacteria</taxon>
        <taxon>Pseudomonadati</taxon>
        <taxon>Bacteroidota</taxon>
        <taxon>Cytophagia</taxon>
        <taxon>Cytophagales</taxon>
        <taxon>Hymenobacteraceae</taxon>
        <taxon>Hymenobacter</taxon>
    </lineage>
</organism>
<feature type="transmembrane region" description="Helical" evidence="2">
    <location>
        <begin position="498"/>
        <end position="519"/>
    </location>
</feature>
<reference evidence="5" key="1">
    <citation type="journal article" date="2019" name="Int. J. Syst. Evol. Microbiol.">
        <title>The Global Catalogue of Microorganisms (GCM) 10K type strain sequencing project: providing services to taxonomists for standard genome sequencing and annotation.</title>
        <authorList>
            <consortium name="The Broad Institute Genomics Platform"/>
            <consortium name="The Broad Institute Genome Sequencing Center for Infectious Disease"/>
            <person name="Wu L."/>
            <person name="Ma J."/>
        </authorList>
    </citation>
    <scope>NUCLEOTIDE SEQUENCE [LARGE SCALE GENOMIC DNA]</scope>
    <source>
        <strain evidence="5">JCM 17217</strain>
    </source>
</reference>
<dbReference type="EMBL" id="BAABDI010000014">
    <property type="protein sequence ID" value="GAA3976960.1"/>
    <property type="molecule type" value="Genomic_DNA"/>
</dbReference>
<accession>A0ABP7Q5W6</accession>
<dbReference type="InterPro" id="IPR000883">
    <property type="entry name" value="Cyt_C_Oxase_1"/>
</dbReference>
<evidence type="ECO:0000256" key="2">
    <source>
        <dbReference type="SAM" id="Phobius"/>
    </source>
</evidence>
<keyword evidence="1" id="KW-0813">Transport</keyword>
<dbReference type="Pfam" id="PF00115">
    <property type="entry name" value="COX1"/>
    <property type="match status" value="1"/>
</dbReference>
<name>A0ABP7Q5W6_9BACT</name>
<evidence type="ECO:0000313" key="5">
    <source>
        <dbReference type="Proteomes" id="UP001501556"/>
    </source>
</evidence>
<feature type="transmembrane region" description="Helical" evidence="2">
    <location>
        <begin position="424"/>
        <end position="448"/>
    </location>
</feature>
<feature type="transmembrane region" description="Helical" evidence="2">
    <location>
        <begin position="191"/>
        <end position="210"/>
    </location>
</feature>
<dbReference type="PANTHER" id="PTHR10422">
    <property type="entry name" value="CYTOCHROME C OXIDASE SUBUNIT 1"/>
    <property type="match status" value="1"/>
</dbReference>
<dbReference type="PROSITE" id="PS50855">
    <property type="entry name" value="COX1"/>
    <property type="match status" value="1"/>
</dbReference>
<dbReference type="InterPro" id="IPR036927">
    <property type="entry name" value="Cyt_c_oxase-like_su1_sf"/>
</dbReference>
<feature type="transmembrane region" description="Helical" evidence="2">
    <location>
        <begin position="28"/>
        <end position="49"/>
    </location>
</feature>
<feature type="transmembrane region" description="Helical" evidence="2">
    <location>
        <begin position="142"/>
        <end position="164"/>
    </location>
</feature>
<evidence type="ECO:0000313" key="4">
    <source>
        <dbReference type="EMBL" id="GAA3976960.1"/>
    </source>
</evidence>
<feature type="transmembrane region" description="Helical" evidence="2">
    <location>
        <begin position="324"/>
        <end position="345"/>
    </location>
</feature>
<keyword evidence="1" id="KW-0679">Respiratory chain</keyword>
<keyword evidence="2" id="KW-1133">Transmembrane helix</keyword>
<feature type="domain" description="Cytochrome oxidase subunit I profile" evidence="3">
    <location>
        <begin position="164"/>
        <end position="596"/>
    </location>
</feature>
<dbReference type="Proteomes" id="UP001501556">
    <property type="component" value="Unassembled WGS sequence"/>
</dbReference>
<gene>
    <name evidence="4" type="ORF">GCM10022407_22890</name>
</gene>
<dbReference type="PANTHER" id="PTHR10422:SF29">
    <property type="entry name" value="CYTOCHROME C OXIDASE SUBUNIT 1 HOMOLOG, BACTEROID"/>
    <property type="match status" value="1"/>
</dbReference>
<sequence length="596" mass="66358">MAAAAGSAQAQAAPPAEGPMLTQPAVLGMLALLLVIVLGAATVLVSRVASLIRGSQKPTLTEELEHFDETVTNLTPSQLDTIVARHQARHFELSGAELGSTNPALDPQGLVQQVAVDVHSPWFHEKRRTAPFTDLDPQLTRLVSAFLLCAAGWLVLGTTVGWYVGVKFVSPDLDHVAALSFGRLRPVHTNMVFWGWTSLAMIGLGYFVVPRTNNIPIYSLRIGWWSLGLINASVILGSACLMAGINNGGGEYREYIWPVMLLFAVGIVLTLINFYQTIARRTTEEFYISNWYIMAATIWGIVLTVIGYLPFYQNGMGETITQGYYMHMGVGMWFMTFTLGLMYYFLPMSLNKPIYSYSLGVLAFWTQLLFYTMIGTHHFIFSPLPWWLQTVAIVFSVGMVIPVLAGTINFLMTFRGSRKRVGDSYSLPFLLIGVLFYFTGSFQGSLQAFRYTNLVWHFTDFNVAHSHLTMYGIVAFMLWGCIYTLVPRLRGREPRQGLVGVHFWFALIGLLGYSMALMIGGTLKGQSWMEGEPFLKSVVLMAPYWLWRAIGGTFMLLAHFVFLYNLADMLLGKVAPATPVITPEPQVQAHEILESV</sequence>
<evidence type="ECO:0000256" key="1">
    <source>
        <dbReference type="ARBA" id="ARBA00022660"/>
    </source>
</evidence>
<proteinExistence type="predicted"/>
<keyword evidence="2" id="KW-0812">Transmembrane</keyword>
<keyword evidence="5" id="KW-1185">Reference proteome</keyword>
<evidence type="ECO:0000259" key="3">
    <source>
        <dbReference type="PROSITE" id="PS50855"/>
    </source>
</evidence>
<comment type="caution">
    <text evidence="4">The sequence shown here is derived from an EMBL/GenBank/DDBJ whole genome shotgun (WGS) entry which is preliminary data.</text>
</comment>
<feature type="transmembrane region" description="Helical" evidence="2">
    <location>
        <begin position="287"/>
        <end position="312"/>
    </location>
</feature>
<dbReference type="Gene3D" id="1.20.210.10">
    <property type="entry name" value="Cytochrome c oxidase-like, subunit I domain"/>
    <property type="match status" value="1"/>
</dbReference>
<dbReference type="InterPro" id="IPR023616">
    <property type="entry name" value="Cyt_c_oxase-like_su1_dom"/>
</dbReference>
<keyword evidence="2" id="KW-0472">Membrane</keyword>
<dbReference type="SUPFAM" id="SSF81442">
    <property type="entry name" value="Cytochrome c oxidase subunit I-like"/>
    <property type="match status" value="1"/>
</dbReference>
<feature type="transmembrane region" description="Helical" evidence="2">
    <location>
        <begin position="545"/>
        <end position="566"/>
    </location>
</feature>
<feature type="transmembrane region" description="Helical" evidence="2">
    <location>
        <begin position="256"/>
        <end position="275"/>
    </location>
</feature>